<evidence type="ECO:0000313" key="3">
    <source>
        <dbReference type="EMBL" id="GFR52124.1"/>
    </source>
</evidence>
<dbReference type="InterPro" id="IPR052987">
    <property type="entry name" value="Chloroplast_AMP-bd_Enzymes"/>
</dbReference>
<reference evidence="3 4" key="1">
    <citation type="journal article" date="2021" name="Sci. Rep.">
        <title>Genome sequencing of the multicellular alga Astrephomene provides insights into convergent evolution of germ-soma differentiation.</title>
        <authorList>
            <person name="Yamashita S."/>
            <person name="Yamamoto K."/>
            <person name="Matsuzaki R."/>
            <person name="Suzuki S."/>
            <person name="Yamaguchi H."/>
            <person name="Hirooka S."/>
            <person name="Minakuchi Y."/>
            <person name="Miyagishima S."/>
            <person name="Kawachi M."/>
            <person name="Toyoda A."/>
            <person name="Nozaki H."/>
        </authorList>
    </citation>
    <scope>NUCLEOTIDE SEQUENCE [LARGE SCALE GENOMIC DNA]</scope>
    <source>
        <strain evidence="3 4">NIES-4017</strain>
    </source>
</reference>
<name>A0AAD3E1X4_9CHLO</name>
<dbReference type="GO" id="GO:0009507">
    <property type="term" value="C:chloroplast"/>
    <property type="evidence" value="ECO:0007669"/>
    <property type="project" value="TreeGrafter"/>
</dbReference>
<dbReference type="SUPFAM" id="SSF56801">
    <property type="entry name" value="Acetyl-CoA synthetase-like"/>
    <property type="match status" value="1"/>
</dbReference>
<dbReference type="InterPro" id="IPR042099">
    <property type="entry name" value="ANL_N_sf"/>
</dbReference>
<keyword evidence="4" id="KW-1185">Reference proteome</keyword>
<dbReference type="GO" id="GO:0008922">
    <property type="term" value="F:long-chain fatty acid [acyl-carrier-protein] ligase activity"/>
    <property type="evidence" value="ECO:0007669"/>
    <property type="project" value="TreeGrafter"/>
</dbReference>
<dbReference type="InterPro" id="IPR020845">
    <property type="entry name" value="AMP-binding_CS"/>
</dbReference>
<proteinExistence type="predicted"/>
<dbReference type="PANTHER" id="PTHR43813">
    <property type="entry name" value="ACYL-ACTIVATING ENZYME 16, CHLOROPLASTIC-RELATED"/>
    <property type="match status" value="1"/>
</dbReference>
<evidence type="ECO:0000313" key="4">
    <source>
        <dbReference type="Proteomes" id="UP001054857"/>
    </source>
</evidence>
<dbReference type="AlphaFoldDB" id="A0AAD3E1X4"/>
<comment type="caution">
    <text evidence="3">The sequence shown here is derived from an EMBL/GenBank/DDBJ whole genome shotgun (WGS) entry which is preliminary data.</text>
</comment>
<dbReference type="PROSITE" id="PS00455">
    <property type="entry name" value="AMP_BINDING"/>
    <property type="match status" value="1"/>
</dbReference>
<sequence>MQHLSLRNEGVTVRPGGLRDRRIRLGLALRKGPGPCRGAPPPLRVAQVEPQVTIAKPPEQATSLNSSRGRPPYTRLNAEAPCTLCDIWACNAEVYGELLAVRDPHQDGSPEMTFRQLYDTMQDFAAGLTDLGLRQYDKVALFSENSNRWLVSDGAVMSCGAAVAVRGATAPSEELLYICGHSEATGLLVQDGAALSRITKAAAEHEQKQEGNPLAALRFVVVLWGEVTPAQTEGLRCPVLSYSSVLENGAAVRRSGGFKPADVAPGDLASLVYTSGTTGHPKGVMLTHANLTYQVRNLSYFLSVQPGDRVLSLLPPWHIYERAASYFVFSRGGHQVYTNIRRLRDDLSSYPPDHFVCVPLVLDTLHSRVRQRLAAGPRHRAAIASALLAAGVAYVRARRIVKGISLQHALPAGNDEEGAEAAAGAGKGSGAGGGVLALLRRFSQVVGAAVLMALLAPLHALAGVLVYGKIRAALGVRKNVISGGGSLAAHLDDFYEALGLPVLNGWGLTETSPVLACRRAQPPEQNIRGTVGLPTPGTEIRVVDPETLQPLPAGRKGLLLARGPGVMKGYYRDQDATQRAFRAGDGWFDTGDLGFIVPSGVPFSRCGGMIVLSGRAKDTIVLSSGKNVEPQPIEDAVVASRLVKHMVLLGQDKRELGALVWPDEEQILGGGGGADGSGAPAEGAEGRVAISDEQLESRLMEEVTRLNAARPDYAPFQHVAHITVVRTPLSVEGGTLTRTMKPRRPEIMRVHAEEVERLMGRLRG</sequence>
<accession>A0AAD3E1X4</accession>
<gene>
    <name evidence="3" type="ORF">Agub_g14639</name>
</gene>
<protein>
    <recommendedName>
        <fullName evidence="2">AMP-dependent synthetase/ligase domain-containing protein</fullName>
    </recommendedName>
</protein>
<dbReference type="Proteomes" id="UP001054857">
    <property type="component" value="Unassembled WGS sequence"/>
</dbReference>
<feature type="domain" description="AMP-dependent synthetase/ligase" evidence="2">
    <location>
        <begin position="92"/>
        <end position="571"/>
    </location>
</feature>
<dbReference type="Pfam" id="PF23562">
    <property type="entry name" value="AMP-binding_C_3"/>
    <property type="match status" value="1"/>
</dbReference>
<dbReference type="EMBL" id="BMAR01000058">
    <property type="protein sequence ID" value="GFR52124.1"/>
    <property type="molecule type" value="Genomic_DNA"/>
</dbReference>
<dbReference type="GO" id="GO:0030497">
    <property type="term" value="P:fatty acid elongation"/>
    <property type="evidence" value="ECO:0007669"/>
    <property type="project" value="TreeGrafter"/>
</dbReference>
<organism evidence="3 4">
    <name type="scientific">Astrephomene gubernaculifera</name>
    <dbReference type="NCBI Taxonomy" id="47775"/>
    <lineage>
        <taxon>Eukaryota</taxon>
        <taxon>Viridiplantae</taxon>
        <taxon>Chlorophyta</taxon>
        <taxon>core chlorophytes</taxon>
        <taxon>Chlorophyceae</taxon>
        <taxon>CS clade</taxon>
        <taxon>Chlamydomonadales</taxon>
        <taxon>Astrephomenaceae</taxon>
        <taxon>Astrephomene</taxon>
    </lineage>
</organism>
<keyword evidence="1" id="KW-0472">Membrane</keyword>
<keyword evidence="1" id="KW-0812">Transmembrane</keyword>
<feature type="transmembrane region" description="Helical" evidence="1">
    <location>
        <begin position="445"/>
        <end position="468"/>
    </location>
</feature>
<evidence type="ECO:0000256" key="1">
    <source>
        <dbReference type="SAM" id="Phobius"/>
    </source>
</evidence>
<evidence type="ECO:0000259" key="2">
    <source>
        <dbReference type="Pfam" id="PF00501"/>
    </source>
</evidence>
<dbReference type="InterPro" id="IPR000873">
    <property type="entry name" value="AMP-dep_synth/lig_dom"/>
</dbReference>
<dbReference type="Gene3D" id="3.40.50.12780">
    <property type="entry name" value="N-terminal domain of ligase-like"/>
    <property type="match status" value="2"/>
</dbReference>
<keyword evidence="1" id="KW-1133">Transmembrane helix</keyword>
<dbReference type="Pfam" id="PF00501">
    <property type="entry name" value="AMP-binding"/>
    <property type="match status" value="1"/>
</dbReference>
<dbReference type="PANTHER" id="PTHR43813:SF1">
    <property type="entry name" value="ACYL-ACTIVATING ENZYME 16, CHLOROPLASTIC-RELATED"/>
    <property type="match status" value="1"/>
</dbReference>